<feature type="domain" description="GH3 C-terminal" evidence="2">
    <location>
        <begin position="376"/>
        <end position="487"/>
    </location>
</feature>
<dbReference type="InterPro" id="IPR055378">
    <property type="entry name" value="GH3_C"/>
</dbReference>
<feature type="domain" description="GH3 middle" evidence="1">
    <location>
        <begin position="291"/>
        <end position="350"/>
    </location>
</feature>
<keyword evidence="4" id="KW-1185">Reference proteome</keyword>
<dbReference type="PANTHER" id="PTHR31901">
    <property type="entry name" value="GH3 DOMAIN-CONTAINING PROTEIN"/>
    <property type="match status" value="1"/>
</dbReference>
<gene>
    <name evidence="3" type="ORF">MW871_01205</name>
</gene>
<dbReference type="PANTHER" id="PTHR31901:SF9">
    <property type="entry name" value="GH3 DOMAIN-CONTAINING PROTEIN"/>
    <property type="match status" value="1"/>
</dbReference>
<dbReference type="InterPro" id="IPR055377">
    <property type="entry name" value="GH3_M"/>
</dbReference>
<evidence type="ECO:0000313" key="3">
    <source>
        <dbReference type="EMBL" id="MCK8140500.1"/>
    </source>
</evidence>
<evidence type="ECO:0000259" key="1">
    <source>
        <dbReference type="Pfam" id="PF23571"/>
    </source>
</evidence>
<dbReference type="EMBL" id="JALNUB010000001">
    <property type="protein sequence ID" value="MCK8140500.1"/>
    <property type="molecule type" value="Genomic_DNA"/>
</dbReference>
<proteinExistence type="predicted"/>
<name>A0A9X2BM09_9FLAO</name>
<dbReference type="Proteomes" id="UP001139260">
    <property type="component" value="Unassembled WGS sequence"/>
</dbReference>
<evidence type="ECO:0000259" key="2">
    <source>
        <dbReference type="Pfam" id="PF23572"/>
    </source>
</evidence>
<dbReference type="Pfam" id="PF23572">
    <property type="entry name" value="GH3_C"/>
    <property type="match status" value="1"/>
</dbReference>
<dbReference type="AlphaFoldDB" id="A0A9X2BM09"/>
<accession>A0A9X2BM09</accession>
<comment type="caution">
    <text evidence="3">The sequence shown here is derived from an EMBL/GenBank/DDBJ whole genome shotgun (WGS) entry which is preliminary data.</text>
</comment>
<evidence type="ECO:0000313" key="4">
    <source>
        <dbReference type="Proteomes" id="UP001139260"/>
    </source>
</evidence>
<reference evidence="3" key="1">
    <citation type="submission" date="2022-04" db="EMBL/GenBank/DDBJ databases">
        <title>Flavobacterium pygoscelis sp. nov. isolated from Chinstrap chick (Pygoscelis antarcticus).</title>
        <authorList>
            <person name="Irgang R."/>
            <person name="Poblete-Morales M."/>
            <person name="Avendano-Herrera R."/>
        </authorList>
    </citation>
    <scope>NUCLEOTIDE SEQUENCE</scope>
    <source>
        <strain evidence="3">I-SCBP12n</strain>
    </source>
</reference>
<dbReference type="Pfam" id="PF03321">
    <property type="entry name" value="GH3"/>
    <property type="match status" value="1"/>
</dbReference>
<dbReference type="GO" id="GO:0016881">
    <property type="term" value="F:acid-amino acid ligase activity"/>
    <property type="evidence" value="ECO:0007669"/>
    <property type="project" value="TreeGrafter"/>
</dbReference>
<dbReference type="GO" id="GO:0005737">
    <property type="term" value="C:cytoplasm"/>
    <property type="evidence" value="ECO:0007669"/>
    <property type="project" value="TreeGrafter"/>
</dbReference>
<sequence>MSIKSIAAKLFAQKIYNKTQVWVNNPVETQKKVFLHLIKEAKNTQFGKDHDFEKIKTTTDFAQQVPVRDYEALKPYVDQVVNGAENILWKGKPLYFAKTSGTTSGAKYIPLTKESMPYHIEAARNAILHYIHETGKSDFVDGKMIFLQGSPILEEKNGVKLGRLSGIVAHFVPKYLQKNRMPSWETNCIEDWETKVNAIVEETFDKDMSVISGIPSWVQMYFEKLQEKGGKNIGEIFKNFNLFIYGGVNYEPYRAKFENLIGRKVDSIELFPASEGFFAYQDSQKEKGMLLLLNGGIFYEFIKSDEFHLENPKRYTIGEVALNVNYVLIISTNAGLWGYNIGDTVQFVSLKPYRIIVSGRIKHYISAFGEHVIGKEVESALQEAILGTTIRINEFTVAPQITPTTGLPYHEWFIEYENEPEDSVTFAQAIDNAMRKQNMYYDDLIVGKVLQKLVVTPVVKNGFQDYMKSIGKLGGQNKIPRLSNDRKIVDLLKRK</sequence>
<protein>
    <submittedName>
        <fullName evidence="3">GH3 auxin-responsive promoter family protein</fullName>
    </submittedName>
</protein>
<dbReference type="Pfam" id="PF23571">
    <property type="entry name" value="GH3_M"/>
    <property type="match status" value="1"/>
</dbReference>
<dbReference type="RefSeq" id="WP_248427282.1">
    <property type="nucleotide sequence ID" value="NZ_JALNUB010000001.1"/>
</dbReference>
<dbReference type="InterPro" id="IPR004993">
    <property type="entry name" value="GH3"/>
</dbReference>
<organism evidence="3 4">
    <name type="scientific">Flavobacterium pygoscelis</name>
    <dbReference type="NCBI Taxonomy" id="2893176"/>
    <lineage>
        <taxon>Bacteria</taxon>
        <taxon>Pseudomonadati</taxon>
        <taxon>Bacteroidota</taxon>
        <taxon>Flavobacteriia</taxon>
        <taxon>Flavobacteriales</taxon>
        <taxon>Flavobacteriaceae</taxon>
        <taxon>Flavobacterium</taxon>
    </lineage>
</organism>